<gene>
    <name evidence="2" type="ORF">HMPREF1039_0099</name>
</gene>
<accession>A0ABP2L5V0</accession>
<name>A0ABP2L5V0_9FIRM</name>
<dbReference type="RefSeq" id="WP_007390721.1">
    <property type="nucleotide sequence ID" value="NZ_AFIJ01000008.1"/>
</dbReference>
<evidence type="ECO:0000313" key="2">
    <source>
        <dbReference type="EMBL" id="EGL41931.1"/>
    </source>
</evidence>
<protein>
    <submittedName>
        <fullName evidence="2">Uncharacterized protein</fullName>
    </submittedName>
</protein>
<dbReference type="Proteomes" id="UP000004018">
    <property type="component" value="Unassembled WGS sequence"/>
</dbReference>
<reference evidence="2 3" key="1">
    <citation type="submission" date="2011-04" db="EMBL/GenBank/DDBJ databases">
        <authorList>
            <person name="Harkins D.M."/>
            <person name="Madupu R."/>
            <person name="Durkin A.S."/>
            <person name="Torralba M."/>
            <person name="Methe B."/>
            <person name="Sutton G.G."/>
            <person name="Nelson K.E."/>
        </authorList>
    </citation>
    <scope>NUCLEOTIDE SEQUENCE [LARGE SCALE GENOMIC DNA]</scope>
    <source>
        <strain evidence="2 3">UPII 199-6</strain>
    </source>
</reference>
<dbReference type="EMBL" id="AFIJ01000008">
    <property type="protein sequence ID" value="EGL41931.1"/>
    <property type="molecule type" value="Genomic_DNA"/>
</dbReference>
<comment type="caution">
    <text evidence="2">The sequence shown here is derived from an EMBL/GenBank/DDBJ whole genome shotgun (WGS) entry which is preliminary data.</text>
</comment>
<evidence type="ECO:0000313" key="3">
    <source>
        <dbReference type="Proteomes" id="UP000004018"/>
    </source>
</evidence>
<organism evidence="2 3">
    <name type="scientific">Megasphaera lornae</name>
    <dbReference type="NCBI Taxonomy" id="1000568"/>
    <lineage>
        <taxon>Bacteria</taxon>
        <taxon>Bacillati</taxon>
        <taxon>Bacillota</taxon>
        <taxon>Negativicutes</taxon>
        <taxon>Veillonellales</taxon>
        <taxon>Veillonellaceae</taxon>
        <taxon>Megasphaera</taxon>
    </lineage>
</organism>
<feature type="region of interest" description="Disordered" evidence="1">
    <location>
        <begin position="21"/>
        <end position="49"/>
    </location>
</feature>
<keyword evidence="3" id="KW-1185">Reference proteome</keyword>
<evidence type="ECO:0000256" key="1">
    <source>
        <dbReference type="SAM" id="MobiDB-lite"/>
    </source>
</evidence>
<sequence>MLTSMTWGQEKTIQDIKIAGDKKTMDETGGQKEKYGVHRETRKCPAEKAARKREGKARFVKMWKQWLMDIHKAEVEIAREEGVSQQAFNAKMRNATIRYTELAAIVERYGYTVEITKKKI</sequence>
<proteinExistence type="predicted"/>